<dbReference type="InterPro" id="IPR013536">
    <property type="entry name" value="WLM_dom"/>
</dbReference>
<sequence length="320" mass="35583">MDLGDLNKVWEVRPLQKPGEDAARRTLEAVAEQVQPIMRKHHWKVQILSEFCPENPSLMGLNEGGGAHVKLRLRRPGRDLEFLTYEQVLDTMLHELCHIEHGPHNADFYKLWDEVREECEDLIAKGIKGSAKGFDLPGRRLGGFTRYPSPPPLRDAARDAAERRVRGGPLVPSGPRRVGGDGGIRAVLSPIQAAAMAAERRMRDDLWCASRASNFGESSEMPDGHLGEVSNVRRQSSNDVGLPSVGSHPSSYKDGTLTSTSASDELSWECRACTLLNQDLNELSCSLKIIIEHHIKQKGVPSVKSTSEQWNDSFFQESRC</sequence>
<organism evidence="3 4">
    <name type="scientific">Colocasia esculenta</name>
    <name type="common">Wild taro</name>
    <name type="synonym">Arum esculentum</name>
    <dbReference type="NCBI Taxonomy" id="4460"/>
    <lineage>
        <taxon>Eukaryota</taxon>
        <taxon>Viridiplantae</taxon>
        <taxon>Streptophyta</taxon>
        <taxon>Embryophyta</taxon>
        <taxon>Tracheophyta</taxon>
        <taxon>Spermatophyta</taxon>
        <taxon>Magnoliopsida</taxon>
        <taxon>Liliopsida</taxon>
        <taxon>Araceae</taxon>
        <taxon>Aroideae</taxon>
        <taxon>Colocasieae</taxon>
        <taxon>Colocasia</taxon>
    </lineage>
</organism>
<dbReference type="AlphaFoldDB" id="A0A843VFK8"/>
<evidence type="ECO:0000313" key="4">
    <source>
        <dbReference type="Proteomes" id="UP000652761"/>
    </source>
</evidence>
<dbReference type="Proteomes" id="UP000652761">
    <property type="component" value="Unassembled WGS sequence"/>
</dbReference>
<evidence type="ECO:0000259" key="2">
    <source>
        <dbReference type="PROSITE" id="PS51397"/>
    </source>
</evidence>
<feature type="region of interest" description="Disordered" evidence="1">
    <location>
        <begin position="144"/>
        <end position="178"/>
    </location>
</feature>
<evidence type="ECO:0000313" key="3">
    <source>
        <dbReference type="EMBL" id="MQL90239.1"/>
    </source>
</evidence>
<proteinExistence type="predicted"/>
<feature type="compositionally biased region" description="Basic and acidic residues" evidence="1">
    <location>
        <begin position="155"/>
        <end position="165"/>
    </location>
</feature>
<name>A0A843VFK8_COLES</name>
<dbReference type="PROSITE" id="PS51397">
    <property type="entry name" value="WLM"/>
    <property type="match status" value="1"/>
</dbReference>
<feature type="region of interest" description="Disordered" evidence="1">
    <location>
        <begin position="236"/>
        <end position="259"/>
    </location>
</feature>
<evidence type="ECO:0000256" key="1">
    <source>
        <dbReference type="SAM" id="MobiDB-lite"/>
    </source>
</evidence>
<dbReference type="GO" id="GO:0005634">
    <property type="term" value="C:nucleus"/>
    <property type="evidence" value="ECO:0007669"/>
    <property type="project" value="TreeGrafter"/>
</dbReference>
<feature type="domain" description="WLM" evidence="2">
    <location>
        <begin position="1"/>
        <end position="203"/>
    </location>
</feature>
<accession>A0A843VFK8</accession>
<dbReference type="GO" id="GO:0006281">
    <property type="term" value="P:DNA repair"/>
    <property type="evidence" value="ECO:0007669"/>
    <property type="project" value="TreeGrafter"/>
</dbReference>
<dbReference type="PANTHER" id="PTHR46622:SF1">
    <property type="entry name" value="DNA-DEPENDENT METALLOPROTEASE WSS1"/>
    <property type="match status" value="1"/>
</dbReference>
<protein>
    <recommendedName>
        <fullName evidence="2">WLM domain-containing protein</fullName>
    </recommendedName>
</protein>
<dbReference type="GO" id="GO:0008237">
    <property type="term" value="F:metallopeptidase activity"/>
    <property type="evidence" value="ECO:0007669"/>
    <property type="project" value="TreeGrafter"/>
</dbReference>
<reference evidence="3" key="1">
    <citation type="submission" date="2017-07" db="EMBL/GenBank/DDBJ databases">
        <title>Taro Niue Genome Assembly and Annotation.</title>
        <authorList>
            <person name="Atibalentja N."/>
            <person name="Keating K."/>
            <person name="Fields C.J."/>
        </authorList>
    </citation>
    <scope>NUCLEOTIDE SEQUENCE</scope>
    <source>
        <strain evidence="3">Niue_2</strain>
        <tissue evidence="3">Leaf</tissue>
    </source>
</reference>
<comment type="caution">
    <text evidence="3">The sequence shown here is derived from an EMBL/GenBank/DDBJ whole genome shotgun (WGS) entry which is preliminary data.</text>
</comment>
<dbReference type="PANTHER" id="PTHR46622">
    <property type="entry name" value="DNA-DEPENDENT METALLOPROTEASE WSS1"/>
    <property type="match status" value="1"/>
</dbReference>
<dbReference type="Pfam" id="PF08325">
    <property type="entry name" value="WLM"/>
    <property type="match status" value="1"/>
</dbReference>
<keyword evidence="4" id="KW-1185">Reference proteome</keyword>
<dbReference type="InterPro" id="IPR053000">
    <property type="entry name" value="WSS1-like_metalloprotease"/>
</dbReference>
<dbReference type="OrthoDB" id="261960at2759"/>
<dbReference type="EMBL" id="NMUH01001223">
    <property type="protein sequence ID" value="MQL90239.1"/>
    <property type="molecule type" value="Genomic_DNA"/>
</dbReference>
<gene>
    <name evidence="3" type="ORF">Taro_022830</name>
</gene>